<feature type="compositionally biased region" description="Polar residues" evidence="2">
    <location>
        <begin position="114"/>
        <end position="126"/>
    </location>
</feature>
<evidence type="ECO:0008006" key="5">
    <source>
        <dbReference type="Google" id="ProtNLM"/>
    </source>
</evidence>
<name>A0A0N1PFI1_LEPSE</name>
<feature type="region of interest" description="Disordered" evidence="2">
    <location>
        <begin position="917"/>
        <end position="965"/>
    </location>
</feature>
<feature type="compositionally biased region" description="Low complexity" evidence="2">
    <location>
        <begin position="51"/>
        <end position="96"/>
    </location>
</feature>
<evidence type="ECO:0000256" key="1">
    <source>
        <dbReference type="SAM" id="Coils"/>
    </source>
</evidence>
<feature type="compositionally biased region" description="Low complexity" evidence="2">
    <location>
        <begin position="35"/>
        <end position="44"/>
    </location>
</feature>
<feature type="compositionally biased region" description="Basic and acidic residues" evidence="2">
    <location>
        <begin position="928"/>
        <end position="939"/>
    </location>
</feature>
<reference evidence="3 4" key="1">
    <citation type="journal article" date="2015" name="PLoS Pathog.">
        <title>Leptomonas seymouri: Adaptations to the Dixenous Life Cycle Analyzed by Genome Sequencing, Transcriptome Profiling and Co-infection with Leishmania donovani.</title>
        <authorList>
            <person name="Kraeva N."/>
            <person name="Butenko A."/>
            <person name="Hlavacova J."/>
            <person name="Kostygov A."/>
            <person name="Myskova J."/>
            <person name="Grybchuk D."/>
            <person name="Lestinova T."/>
            <person name="Votypka J."/>
            <person name="Volf P."/>
            <person name="Opperdoes F."/>
            <person name="Flegontov P."/>
            <person name="Lukes J."/>
            <person name="Yurchenko V."/>
        </authorList>
    </citation>
    <scope>NUCLEOTIDE SEQUENCE [LARGE SCALE GENOMIC DNA]</scope>
    <source>
        <strain evidence="3 4">ATCC 30220</strain>
    </source>
</reference>
<dbReference type="EMBL" id="LJSK01000004">
    <property type="protein sequence ID" value="KPI90541.1"/>
    <property type="molecule type" value="Genomic_DNA"/>
</dbReference>
<feature type="compositionally biased region" description="Low complexity" evidence="2">
    <location>
        <begin position="13"/>
        <end position="23"/>
    </location>
</feature>
<feature type="region of interest" description="Disordered" evidence="2">
    <location>
        <begin position="779"/>
        <end position="887"/>
    </location>
</feature>
<evidence type="ECO:0000313" key="3">
    <source>
        <dbReference type="EMBL" id="KPI90541.1"/>
    </source>
</evidence>
<sequence length="965" mass="104636">MPVPVAGRRKGQTTAPTTFVTPTISATDTAGQGVPPWLDDAPASASPPPAVVALADPEPSSFSSSPSTASAPFLSPNAFSAAPASSTPDSTSADLPAFLRDVEPQPQMAARVSPASQLPRATQVPPSATEAERQQIPALREELSAITQQLADATKRVEELQGESNSAAAAEVRELEITLSSLREKEAEAQRQKEERAARAQRVAQAEAASAEVHADLTAAVSAYRAERKQHYQSELDAINLELQVQWDKNAALQKEYEEAMSTTPESRCQTVAFDALQRRLQDGVRHLKRHFSQHCSSTVALAARTFLAAARQQRNEVLANDAGRRTAQLQRHRAQREISAAEFHEECHGAFQRRADSLFGALKVSLEKRRRQVEYERNQRLSAFHAQLRAMTEHGHVALEQQLRASMERELAITAAQRDSAKAELALRRDELVQQRLAFQTHAESEYQSLRETHRGGAGAKGGAVQAASLPKASAISLESLRRDMDGVRAKLSQIAVTLRTKQQSLQSAASPGQSRVLGHSLGQMTQLTGVLSSSGRQQLSYEGAESQWRGSLLSLQQHRELLRKTIADLKTSTNSWSGVLQRGRSQLTEQREGVRIVRRDWEGKVRAQLSSCLTLQNPQVPTIASLAMSTLEDLNRRVGGLMRKQRALRSTRSAFAGELATWVESFSRYRSDTERLLGDVFSNFESLCKAGVQTAVDELALRSTRAQVEILHGHISQEASRLAAQKRSLGALMNEMRGGKPPALPSSITSPGKLSLGQSTQIFKASTSPLIDITNESHHFLNCDPPQDQTHAPEKAETSPAAPKEAAAVHHTHPSSATTRSLTVAEGGGGNGDRTTTATTSSNDNKLRLSHASDPAAPTTVSAGSGADWFSSDSPSPITPSFEGHHGWMQHQQLVRVGGGRGFAGGAYISVSPQTKGMQKTVAELAQRRPADSKEDSTMDLEPLDADDEDESDTAPLRPYRSH</sequence>
<proteinExistence type="predicted"/>
<dbReference type="Proteomes" id="UP000038009">
    <property type="component" value="Unassembled WGS sequence"/>
</dbReference>
<keyword evidence="4" id="KW-1185">Reference proteome</keyword>
<feature type="compositionally biased region" description="Acidic residues" evidence="2">
    <location>
        <begin position="940"/>
        <end position="955"/>
    </location>
</feature>
<dbReference type="OrthoDB" id="266711at2759"/>
<accession>A0A0N1PFI1</accession>
<feature type="coiled-coil region" evidence="1">
    <location>
        <begin position="136"/>
        <end position="202"/>
    </location>
</feature>
<protein>
    <recommendedName>
        <fullName evidence="5">L6202.3-like protein</fullName>
    </recommendedName>
</protein>
<dbReference type="AlphaFoldDB" id="A0A0N1PFI1"/>
<gene>
    <name evidence="3" type="ORF">ABL78_0301</name>
</gene>
<feature type="region of interest" description="Disordered" evidence="2">
    <location>
        <begin position="1"/>
        <end position="130"/>
    </location>
</feature>
<evidence type="ECO:0000256" key="2">
    <source>
        <dbReference type="SAM" id="MobiDB-lite"/>
    </source>
</evidence>
<dbReference type="VEuPathDB" id="TriTrypDB:Lsey_0004_0290"/>
<evidence type="ECO:0000313" key="4">
    <source>
        <dbReference type="Proteomes" id="UP000038009"/>
    </source>
</evidence>
<comment type="caution">
    <text evidence="3">The sequence shown here is derived from an EMBL/GenBank/DDBJ whole genome shotgun (WGS) entry which is preliminary data.</text>
</comment>
<dbReference type="OMA" id="YHDNERR"/>
<feature type="compositionally biased region" description="Polar residues" evidence="2">
    <location>
        <begin position="835"/>
        <end position="846"/>
    </location>
</feature>
<organism evidence="3 4">
    <name type="scientific">Leptomonas seymouri</name>
    <dbReference type="NCBI Taxonomy" id="5684"/>
    <lineage>
        <taxon>Eukaryota</taxon>
        <taxon>Discoba</taxon>
        <taxon>Euglenozoa</taxon>
        <taxon>Kinetoplastea</taxon>
        <taxon>Metakinetoplastina</taxon>
        <taxon>Trypanosomatida</taxon>
        <taxon>Trypanosomatidae</taxon>
        <taxon>Leishmaniinae</taxon>
        <taxon>Leptomonas</taxon>
    </lineage>
</organism>
<keyword evidence="1" id="KW-0175">Coiled coil</keyword>